<name>A0A7X0FQ58_9MICO</name>
<evidence type="ECO:0000313" key="2">
    <source>
        <dbReference type="EMBL" id="MBB6391628.1"/>
    </source>
</evidence>
<evidence type="ECO:0000256" key="1">
    <source>
        <dbReference type="SAM" id="SignalP"/>
    </source>
</evidence>
<sequence length="169" mass="18440">MQNITKSILGLAAAGALAFGTAAPAMAAQSVTVNPGQSKKETGYVTGHYTSYYAEDGNGGWYWDLGDGRIQGNVASPGDLDQQSLLECDYVNNYRADFGDDPFMDTGWIINNINCSDGTHYKYLIVHEDDPRYEGDPENAIWGTWEYHVLSQSGEGNIANLFKPVVSND</sequence>
<evidence type="ECO:0000313" key="3">
    <source>
        <dbReference type="Proteomes" id="UP000537775"/>
    </source>
</evidence>
<dbReference type="RefSeq" id="WP_184750781.1">
    <property type="nucleotide sequence ID" value="NZ_BAAAJR010000006.1"/>
</dbReference>
<organism evidence="2 3">
    <name type="scientific">Microbacterium thalassium</name>
    <dbReference type="NCBI Taxonomy" id="362649"/>
    <lineage>
        <taxon>Bacteria</taxon>
        <taxon>Bacillati</taxon>
        <taxon>Actinomycetota</taxon>
        <taxon>Actinomycetes</taxon>
        <taxon>Micrococcales</taxon>
        <taxon>Microbacteriaceae</taxon>
        <taxon>Microbacterium</taxon>
    </lineage>
</organism>
<feature type="signal peptide" evidence="1">
    <location>
        <begin position="1"/>
        <end position="27"/>
    </location>
</feature>
<reference evidence="2 3" key="1">
    <citation type="submission" date="2020-08" db="EMBL/GenBank/DDBJ databases">
        <title>Sequencing the genomes of 1000 actinobacteria strains.</title>
        <authorList>
            <person name="Klenk H.-P."/>
        </authorList>
    </citation>
    <scope>NUCLEOTIDE SEQUENCE [LARGE SCALE GENOMIC DNA]</scope>
    <source>
        <strain evidence="2 3">DSM 12511</strain>
    </source>
</reference>
<feature type="chain" id="PRO_5031211580" evidence="1">
    <location>
        <begin position="28"/>
        <end position="169"/>
    </location>
</feature>
<dbReference type="EMBL" id="JACHML010000001">
    <property type="protein sequence ID" value="MBB6391628.1"/>
    <property type="molecule type" value="Genomic_DNA"/>
</dbReference>
<keyword evidence="1" id="KW-0732">Signal</keyword>
<keyword evidence="3" id="KW-1185">Reference proteome</keyword>
<dbReference type="Proteomes" id="UP000537775">
    <property type="component" value="Unassembled WGS sequence"/>
</dbReference>
<gene>
    <name evidence="2" type="ORF">HD594_001941</name>
</gene>
<comment type="caution">
    <text evidence="2">The sequence shown here is derived from an EMBL/GenBank/DDBJ whole genome shotgun (WGS) entry which is preliminary data.</text>
</comment>
<proteinExistence type="predicted"/>
<dbReference type="AlphaFoldDB" id="A0A7X0FQ58"/>
<accession>A0A7X0FQ58</accession>
<protein>
    <submittedName>
        <fullName evidence="2">Uncharacterized protein</fullName>
    </submittedName>
</protein>